<feature type="compositionally biased region" description="Low complexity" evidence="4">
    <location>
        <begin position="233"/>
        <end position="249"/>
    </location>
</feature>
<dbReference type="PANTHER" id="PTHR11225">
    <property type="entry name" value="NUCLEAR PORE COMPLEX PROTEIN NUP93 NUCLEOPORIN NUP93 DEAD EYE PROTEIN"/>
    <property type="match status" value="1"/>
</dbReference>
<evidence type="ECO:0000313" key="5">
    <source>
        <dbReference type="EMBL" id="EKX37884.1"/>
    </source>
</evidence>
<reference evidence="5 7" key="1">
    <citation type="journal article" date="2012" name="Nature">
        <title>Algal genomes reveal evolutionary mosaicism and the fate of nucleomorphs.</title>
        <authorList>
            <consortium name="DOE Joint Genome Institute"/>
            <person name="Curtis B.A."/>
            <person name="Tanifuji G."/>
            <person name="Burki F."/>
            <person name="Gruber A."/>
            <person name="Irimia M."/>
            <person name="Maruyama S."/>
            <person name="Arias M.C."/>
            <person name="Ball S.G."/>
            <person name="Gile G.H."/>
            <person name="Hirakawa Y."/>
            <person name="Hopkins J.F."/>
            <person name="Kuo A."/>
            <person name="Rensing S.A."/>
            <person name="Schmutz J."/>
            <person name="Symeonidi A."/>
            <person name="Elias M."/>
            <person name="Eveleigh R.J."/>
            <person name="Herman E.K."/>
            <person name="Klute M.J."/>
            <person name="Nakayama T."/>
            <person name="Obornik M."/>
            <person name="Reyes-Prieto A."/>
            <person name="Armbrust E.V."/>
            <person name="Aves S.J."/>
            <person name="Beiko R.G."/>
            <person name="Coutinho P."/>
            <person name="Dacks J.B."/>
            <person name="Durnford D.G."/>
            <person name="Fast N.M."/>
            <person name="Green B.R."/>
            <person name="Grisdale C.J."/>
            <person name="Hempel F."/>
            <person name="Henrissat B."/>
            <person name="Hoppner M.P."/>
            <person name="Ishida K."/>
            <person name="Kim E."/>
            <person name="Koreny L."/>
            <person name="Kroth P.G."/>
            <person name="Liu Y."/>
            <person name="Malik S.B."/>
            <person name="Maier U.G."/>
            <person name="McRose D."/>
            <person name="Mock T."/>
            <person name="Neilson J.A."/>
            <person name="Onodera N.T."/>
            <person name="Poole A.M."/>
            <person name="Pritham E.J."/>
            <person name="Richards T.A."/>
            <person name="Rocap G."/>
            <person name="Roy S.W."/>
            <person name="Sarai C."/>
            <person name="Schaack S."/>
            <person name="Shirato S."/>
            <person name="Slamovits C.H."/>
            <person name="Spencer D.F."/>
            <person name="Suzuki S."/>
            <person name="Worden A.Z."/>
            <person name="Zauner S."/>
            <person name="Barry K."/>
            <person name="Bell C."/>
            <person name="Bharti A.K."/>
            <person name="Crow J.A."/>
            <person name="Grimwood J."/>
            <person name="Kramer R."/>
            <person name="Lindquist E."/>
            <person name="Lucas S."/>
            <person name="Salamov A."/>
            <person name="McFadden G.I."/>
            <person name="Lane C.E."/>
            <person name="Keeling P.J."/>
            <person name="Gray M.W."/>
            <person name="Grigoriev I.V."/>
            <person name="Archibald J.M."/>
        </authorList>
    </citation>
    <scope>NUCLEOTIDE SEQUENCE</scope>
    <source>
        <strain evidence="5 7">CCMP2712</strain>
    </source>
</reference>
<dbReference type="InterPro" id="IPR007231">
    <property type="entry name" value="Nucleoporin_int_Nup93/Nic96"/>
</dbReference>
<keyword evidence="7" id="KW-1185">Reference proteome</keyword>
<evidence type="ECO:0000313" key="7">
    <source>
        <dbReference type="Proteomes" id="UP000011087"/>
    </source>
</evidence>
<dbReference type="HOGENOM" id="CLU_265867_0_0_1"/>
<evidence type="ECO:0000313" key="6">
    <source>
        <dbReference type="EnsemblProtists" id="EKX37884"/>
    </source>
</evidence>
<dbReference type="AlphaFoldDB" id="L1IPS3"/>
<evidence type="ECO:0000256" key="2">
    <source>
        <dbReference type="ARBA" id="ARBA00010186"/>
    </source>
</evidence>
<dbReference type="KEGG" id="gtt:GUITHDRAFT_144704"/>
<feature type="compositionally biased region" description="Basic and acidic residues" evidence="4">
    <location>
        <begin position="165"/>
        <end position="182"/>
    </location>
</feature>
<dbReference type="GO" id="GO:0017056">
    <property type="term" value="F:structural constituent of nuclear pore"/>
    <property type="evidence" value="ECO:0007669"/>
    <property type="project" value="InterPro"/>
</dbReference>
<reference evidence="6" key="3">
    <citation type="submission" date="2016-03" db="UniProtKB">
        <authorList>
            <consortium name="EnsemblProtists"/>
        </authorList>
    </citation>
    <scope>IDENTIFICATION</scope>
</reference>
<reference evidence="7" key="2">
    <citation type="submission" date="2012-11" db="EMBL/GenBank/DDBJ databases">
        <authorList>
            <person name="Kuo A."/>
            <person name="Curtis B.A."/>
            <person name="Tanifuji G."/>
            <person name="Burki F."/>
            <person name="Gruber A."/>
            <person name="Irimia M."/>
            <person name="Maruyama S."/>
            <person name="Arias M.C."/>
            <person name="Ball S.G."/>
            <person name="Gile G.H."/>
            <person name="Hirakawa Y."/>
            <person name="Hopkins J.F."/>
            <person name="Rensing S.A."/>
            <person name="Schmutz J."/>
            <person name="Symeonidi A."/>
            <person name="Elias M."/>
            <person name="Eveleigh R.J."/>
            <person name="Herman E.K."/>
            <person name="Klute M.J."/>
            <person name="Nakayama T."/>
            <person name="Obornik M."/>
            <person name="Reyes-Prieto A."/>
            <person name="Armbrust E.V."/>
            <person name="Aves S.J."/>
            <person name="Beiko R.G."/>
            <person name="Coutinho P."/>
            <person name="Dacks J.B."/>
            <person name="Durnford D.G."/>
            <person name="Fast N.M."/>
            <person name="Green B.R."/>
            <person name="Grisdale C."/>
            <person name="Hempe F."/>
            <person name="Henrissat B."/>
            <person name="Hoppner M.P."/>
            <person name="Ishida K.-I."/>
            <person name="Kim E."/>
            <person name="Koreny L."/>
            <person name="Kroth P.G."/>
            <person name="Liu Y."/>
            <person name="Malik S.-B."/>
            <person name="Maier U.G."/>
            <person name="McRose D."/>
            <person name="Mock T."/>
            <person name="Neilson J.A."/>
            <person name="Onodera N.T."/>
            <person name="Poole A.M."/>
            <person name="Pritham E.J."/>
            <person name="Richards T.A."/>
            <person name="Rocap G."/>
            <person name="Roy S.W."/>
            <person name="Sarai C."/>
            <person name="Schaack S."/>
            <person name="Shirato S."/>
            <person name="Slamovits C.H."/>
            <person name="Spencer D.F."/>
            <person name="Suzuki S."/>
            <person name="Worden A.Z."/>
            <person name="Zauner S."/>
            <person name="Barry K."/>
            <person name="Bell C."/>
            <person name="Bharti A.K."/>
            <person name="Crow J.A."/>
            <person name="Grimwood J."/>
            <person name="Kramer R."/>
            <person name="Lindquist E."/>
            <person name="Lucas S."/>
            <person name="Salamov A."/>
            <person name="McFadden G.I."/>
            <person name="Lane C.E."/>
            <person name="Keeling P.J."/>
            <person name="Gray M.W."/>
            <person name="Grigoriev I.V."/>
            <person name="Archibald J.M."/>
        </authorList>
    </citation>
    <scope>NUCLEOTIDE SEQUENCE</scope>
    <source>
        <strain evidence="7">CCMP2712</strain>
    </source>
</reference>
<dbReference type="GeneID" id="17294592"/>
<proteinExistence type="inferred from homology"/>
<name>L1IPS3_GUITC</name>
<evidence type="ECO:0000256" key="1">
    <source>
        <dbReference type="ARBA" id="ARBA00004259"/>
    </source>
</evidence>
<dbReference type="GO" id="GO:0005643">
    <property type="term" value="C:nuclear pore"/>
    <property type="evidence" value="ECO:0007669"/>
    <property type="project" value="InterPro"/>
</dbReference>
<keyword evidence="3" id="KW-0539">Nucleus</keyword>
<dbReference type="PANTHER" id="PTHR11225:SF4">
    <property type="entry name" value="NUCLEAR PORE COMPLEX PROTEIN NUP93"/>
    <property type="match status" value="1"/>
</dbReference>
<dbReference type="Proteomes" id="UP000011087">
    <property type="component" value="Unassembled WGS sequence"/>
</dbReference>
<feature type="region of interest" description="Disordered" evidence="4">
    <location>
        <begin position="230"/>
        <end position="274"/>
    </location>
</feature>
<dbReference type="PaxDb" id="55529-EKX37884"/>
<comment type="subcellular location">
    <subcellularLocation>
        <location evidence="1">Nucleus envelope</location>
    </subcellularLocation>
</comment>
<accession>L1IPS3</accession>
<comment type="similarity">
    <text evidence="2">Belongs to the nucleoporin interacting component (NIC) family.</text>
</comment>
<dbReference type="EnsemblProtists" id="EKX37884">
    <property type="protein sequence ID" value="EKX37884"/>
    <property type="gene ID" value="GUITHDRAFT_144704"/>
</dbReference>
<evidence type="ECO:0000256" key="4">
    <source>
        <dbReference type="SAM" id="MobiDB-lite"/>
    </source>
</evidence>
<feature type="region of interest" description="Disordered" evidence="4">
    <location>
        <begin position="165"/>
        <end position="192"/>
    </location>
</feature>
<evidence type="ECO:0000256" key="3">
    <source>
        <dbReference type="ARBA" id="ARBA00023242"/>
    </source>
</evidence>
<protein>
    <submittedName>
        <fullName evidence="5 6">Uncharacterized protein</fullName>
    </submittedName>
</protein>
<dbReference type="GO" id="GO:0016973">
    <property type="term" value="P:poly(A)+ mRNA export from nucleus"/>
    <property type="evidence" value="ECO:0007669"/>
    <property type="project" value="TreeGrafter"/>
</dbReference>
<dbReference type="GO" id="GO:0006606">
    <property type="term" value="P:protein import into nucleus"/>
    <property type="evidence" value="ECO:0007669"/>
    <property type="project" value="TreeGrafter"/>
</dbReference>
<organism evidence="5">
    <name type="scientific">Guillardia theta (strain CCMP2712)</name>
    <name type="common">Cryptophyte</name>
    <dbReference type="NCBI Taxonomy" id="905079"/>
    <lineage>
        <taxon>Eukaryota</taxon>
        <taxon>Cryptophyceae</taxon>
        <taxon>Pyrenomonadales</taxon>
        <taxon>Geminigeraceae</taxon>
        <taxon>Guillardia</taxon>
    </lineage>
</organism>
<sequence length="1250" mass="140000">MSLSSPRQLAGERREKGVKTILGGSLLHLSLSLQKLPACRTHALPSHDGSILLRSVGFMDPKNFDVSSLLRQPDYDTRLASSAVKEQEAEDTKSFAFDYLEMTGAVAERHARVAKLHTDNFLRSEAERDWEDERSMLVAVDLGSLDLQKPDSFVLPAFQPIAGFTERDQTAAEEGSSHQRGGERRRRWDGRQQQLSEVVKAINRKKWRAESLSERDELQPLKLLSRMTRDGSDASFSSSNPSSQGYNTSLEDPYLSLTSPGYSPAAPLEGSQGPSASSRYLADLYRMLHALVARDKGTRGFICLKDQVSRDAWLLRGALEFLSADFKDLLRTSLDCWQEGGKKKLAQQFDEEGESPGASKTDRMLVIHHLLRWHSKQRDSQLDGTEDGKCVPLWAEIFFLMRCGAADAAASILNDNSLQLSSPPQRRPHAHASSSEHQEFERVVKQLFRQALTQWAEGEKGDEGVVHRLSFSPSFCKGDFLWACNMRLTPESSSMKRFGGLVESFLRQTESDKWHNVVVSLLNDSENNPGEIPRSHKGESESARFKCAINDLPPLFDDVTERLCDHLLLDKAADRLAPSFFLYSNRSNGNLFLDTAVVAQKTLWRLVQDMVWRQLAFVRPDPQLKPLGRNHSKHKSQLHPLSLEHCQTEGVKAVVEGVSKWQGWTSFKVYVKAITSGQNLPGIHPQIKTIVTYNLVQILFLTLQLDKGLLELSKLGGEHEVEAAHIGIALHYYGALQGLEELDYCGQRGDVGAKRDSRSRAESFLRCLVSKMLHGFFLLPPSSPASFLLLLQRALHYCYVFQVEHFWGGVDVQNPEEGESLQGKEEMAEESRLNESCLALLTQLCLLAPVRPLHDAFMLVLEDLAPASSSPPVRALGASASSAGRRRKLLIDLMYEAKVRAAEVCCLRGDLLLHDAALLFYWAEQEGGLNGGEKNFEKFLLTMTALVDQFAVEERCSSRKARSRVMDIASRLVEGMWRYGRGGSTNLLEEQEEEQEGAGGRRQAREVMQWLRVNGHEERARTLLSVFLYTWQSAKAQEVYASGLALEALRELLDLSLSSRSPAAGRALQFAPKIRELLQCLQEGNPELSGNISFLPCLHHGVNAEKAILQVQKIVSSESFKTRALGNNLPAQNLVADSILLAFQWQDPLILSPILTLSCQMFSPPKRHLSQVEGLADMSQASKWARTSNEGEQLNSGMLSALVLDETELLRSVKWHLEELERCAELLVKRNLCANELVVRMRTMKQQQRV</sequence>
<dbReference type="RefSeq" id="XP_005824864.1">
    <property type="nucleotide sequence ID" value="XM_005824807.1"/>
</dbReference>
<gene>
    <name evidence="5" type="ORF">GUITHDRAFT_144704</name>
</gene>
<dbReference type="EMBL" id="JH993054">
    <property type="protein sequence ID" value="EKX37884.1"/>
    <property type="molecule type" value="Genomic_DNA"/>
</dbReference>